<dbReference type="Gene3D" id="3.90.1150.200">
    <property type="match status" value="1"/>
</dbReference>
<dbReference type="InterPro" id="IPR014922">
    <property type="entry name" value="YdhG-like"/>
</dbReference>
<dbReference type="SUPFAM" id="SSF159888">
    <property type="entry name" value="YdhG-like"/>
    <property type="match status" value="1"/>
</dbReference>
<dbReference type="AlphaFoldDB" id="N4WTB8"/>
<protein>
    <recommendedName>
        <fullName evidence="1">YdhG-like domain-containing protein</fullName>
    </recommendedName>
</protein>
<dbReference type="EMBL" id="APML01000019">
    <property type="protein sequence ID" value="ENH97560.1"/>
    <property type="molecule type" value="Genomic_DNA"/>
</dbReference>
<keyword evidence="3" id="KW-1185">Reference proteome</keyword>
<evidence type="ECO:0000259" key="1">
    <source>
        <dbReference type="Pfam" id="PF08818"/>
    </source>
</evidence>
<proteinExistence type="predicted"/>
<evidence type="ECO:0000313" key="3">
    <source>
        <dbReference type="Proteomes" id="UP000012283"/>
    </source>
</evidence>
<dbReference type="Pfam" id="PF08818">
    <property type="entry name" value="DUF1801"/>
    <property type="match status" value="1"/>
</dbReference>
<name>N4WTB8_9BACI</name>
<gene>
    <name evidence="2" type="ORF">J416_06098</name>
</gene>
<evidence type="ECO:0000313" key="2">
    <source>
        <dbReference type="EMBL" id="ENH97560.1"/>
    </source>
</evidence>
<dbReference type="eggNOG" id="COG5646">
    <property type="taxonomic scope" value="Bacteria"/>
</dbReference>
<sequence>MRYIEPFTDFIHAIEQPEQRERTEKVLTWVRETFPQLEAAMKWNQPMFMNHGTFIIAFSIAKPHLAIAPERKAMFHFEEEIQAAGYSASKQLIRIKWTQSVDYALLKRIIEYNIEDKKDVTTFWRK</sequence>
<accession>N4WTB8</accession>
<dbReference type="Proteomes" id="UP000012283">
    <property type="component" value="Unassembled WGS sequence"/>
</dbReference>
<comment type="caution">
    <text evidence="2">The sequence shown here is derived from an EMBL/GenBank/DDBJ whole genome shotgun (WGS) entry which is preliminary data.</text>
</comment>
<organism evidence="2 3">
    <name type="scientific">Gracilibacillus halophilus YIM-C55.5</name>
    <dbReference type="NCBI Taxonomy" id="1308866"/>
    <lineage>
        <taxon>Bacteria</taxon>
        <taxon>Bacillati</taxon>
        <taxon>Bacillota</taxon>
        <taxon>Bacilli</taxon>
        <taxon>Bacillales</taxon>
        <taxon>Bacillaceae</taxon>
        <taxon>Gracilibacillus</taxon>
    </lineage>
</organism>
<feature type="domain" description="YdhG-like" evidence="1">
    <location>
        <begin position="19"/>
        <end position="114"/>
    </location>
</feature>
<dbReference type="PATRIC" id="fig|1308866.3.peg.1235"/>
<reference evidence="2 3" key="1">
    <citation type="submission" date="2013-03" db="EMBL/GenBank/DDBJ databases">
        <title>Draft genome sequence of Gracibacillus halophilus YIM-C55.5, a moderately halophilic and thermophilic organism from the Xiaochaidamu salt lake.</title>
        <authorList>
            <person name="Sugumar T."/>
            <person name="Polireddy D.R."/>
            <person name="Antony A."/>
            <person name="Madhava Y.R."/>
            <person name="Sivakumar N."/>
        </authorList>
    </citation>
    <scope>NUCLEOTIDE SEQUENCE [LARGE SCALE GENOMIC DNA]</scope>
    <source>
        <strain evidence="2 3">YIM-C55.5</strain>
    </source>
</reference>
<dbReference type="STRING" id="1308866.J416_06098"/>